<dbReference type="RefSeq" id="WP_284380798.1">
    <property type="nucleotide sequence ID" value="NZ_BSNM01000011.1"/>
</dbReference>
<dbReference type="Pfam" id="PF09842">
    <property type="entry name" value="DUF2069"/>
    <property type="match status" value="1"/>
</dbReference>
<gene>
    <name evidence="2" type="ORF">GCM10007876_17390</name>
</gene>
<dbReference type="AlphaFoldDB" id="A0AA37S8X2"/>
<accession>A0AA37S8X2</accession>
<name>A0AA37S8X2_9GAMM</name>
<organism evidence="2 3">
    <name type="scientific">Litoribrevibacter albus</name>
    <dbReference type="NCBI Taxonomy" id="1473156"/>
    <lineage>
        <taxon>Bacteria</taxon>
        <taxon>Pseudomonadati</taxon>
        <taxon>Pseudomonadota</taxon>
        <taxon>Gammaproteobacteria</taxon>
        <taxon>Oceanospirillales</taxon>
        <taxon>Oceanospirillaceae</taxon>
        <taxon>Litoribrevibacter</taxon>
    </lineage>
</organism>
<reference evidence="2" key="2">
    <citation type="submission" date="2023-01" db="EMBL/GenBank/DDBJ databases">
        <title>Draft genome sequence of Litoribrevibacter albus strain NBRC 110071.</title>
        <authorList>
            <person name="Sun Q."/>
            <person name="Mori K."/>
        </authorList>
    </citation>
    <scope>NUCLEOTIDE SEQUENCE</scope>
    <source>
        <strain evidence="2">NBRC 110071</strain>
    </source>
</reference>
<sequence length="121" mass="14094">MTPFYQKTYVAFWILFIALLGIFGYNKLIMPEQVERIQWVLLAIQSVPLLLFVPFLLKPTSRTFQWFCFMLLLYFIIAVVNIFSPGMYYIGLAESVTVGLLFTAAMMLGRWKMRGMDKVSD</sequence>
<proteinExistence type="predicted"/>
<evidence type="ECO:0000313" key="3">
    <source>
        <dbReference type="Proteomes" id="UP001161389"/>
    </source>
</evidence>
<keyword evidence="3" id="KW-1185">Reference proteome</keyword>
<comment type="caution">
    <text evidence="2">The sequence shown here is derived from an EMBL/GenBank/DDBJ whole genome shotgun (WGS) entry which is preliminary data.</text>
</comment>
<dbReference type="InterPro" id="IPR018643">
    <property type="entry name" value="DUF2069_membrane"/>
</dbReference>
<dbReference type="EMBL" id="BSNM01000011">
    <property type="protein sequence ID" value="GLQ31260.1"/>
    <property type="molecule type" value="Genomic_DNA"/>
</dbReference>
<feature type="transmembrane region" description="Helical" evidence="1">
    <location>
        <begin position="7"/>
        <end position="25"/>
    </location>
</feature>
<feature type="transmembrane region" description="Helical" evidence="1">
    <location>
        <begin position="64"/>
        <end position="83"/>
    </location>
</feature>
<keyword evidence="1" id="KW-0812">Transmembrane</keyword>
<keyword evidence="1" id="KW-0472">Membrane</keyword>
<feature type="transmembrane region" description="Helical" evidence="1">
    <location>
        <begin position="89"/>
        <end position="108"/>
    </location>
</feature>
<evidence type="ECO:0000313" key="2">
    <source>
        <dbReference type="EMBL" id="GLQ31260.1"/>
    </source>
</evidence>
<protein>
    <recommendedName>
        <fullName evidence="4">DUF2069 domain-containing protein</fullName>
    </recommendedName>
</protein>
<keyword evidence="1" id="KW-1133">Transmembrane helix</keyword>
<dbReference type="Proteomes" id="UP001161389">
    <property type="component" value="Unassembled WGS sequence"/>
</dbReference>
<evidence type="ECO:0000256" key="1">
    <source>
        <dbReference type="SAM" id="Phobius"/>
    </source>
</evidence>
<evidence type="ECO:0008006" key="4">
    <source>
        <dbReference type="Google" id="ProtNLM"/>
    </source>
</evidence>
<feature type="transmembrane region" description="Helical" evidence="1">
    <location>
        <begin position="37"/>
        <end position="57"/>
    </location>
</feature>
<reference evidence="2" key="1">
    <citation type="journal article" date="2014" name="Int. J. Syst. Evol. Microbiol.">
        <title>Complete genome sequence of Corynebacterium casei LMG S-19264T (=DSM 44701T), isolated from a smear-ripened cheese.</title>
        <authorList>
            <consortium name="US DOE Joint Genome Institute (JGI-PGF)"/>
            <person name="Walter F."/>
            <person name="Albersmeier A."/>
            <person name="Kalinowski J."/>
            <person name="Ruckert C."/>
        </authorList>
    </citation>
    <scope>NUCLEOTIDE SEQUENCE</scope>
    <source>
        <strain evidence="2">NBRC 110071</strain>
    </source>
</reference>